<gene>
    <name evidence="2" type="ORF">Mgra_00003588</name>
</gene>
<comment type="caution">
    <text evidence="2">The sequence shown here is derived from an EMBL/GenBank/DDBJ whole genome shotgun (WGS) entry which is preliminary data.</text>
</comment>
<dbReference type="Proteomes" id="UP000605970">
    <property type="component" value="Unassembled WGS sequence"/>
</dbReference>
<feature type="chain" id="PRO_5035781126" evidence="1">
    <location>
        <begin position="17"/>
        <end position="185"/>
    </location>
</feature>
<reference evidence="2" key="1">
    <citation type="journal article" date="2020" name="Ecol. Evol.">
        <title>Genome structure and content of the rice root-knot nematode (Meloidogyne graminicola).</title>
        <authorList>
            <person name="Phan N.T."/>
            <person name="Danchin E.G.J."/>
            <person name="Klopp C."/>
            <person name="Perfus-Barbeoch L."/>
            <person name="Kozlowski D.K."/>
            <person name="Koutsovoulos G.D."/>
            <person name="Lopez-Roques C."/>
            <person name="Bouchez O."/>
            <person name="Zahm M."/>
            <person name="Besnard G."/>
            <person name="Bellafiore S."/>
        </authorList>
    </citation>
    <scope>NUCLEOTIDE SEQUENCE</scope>
    <source>
        <strain evidence="2">VN-18</strain>
    </source>
</reference>
<sequence length="185" mass="20298">MIYLIVFISLLHFSETSRPSSAIFDARKRINSICRIEKYDTETEEKRGLCNDGVEIGGGAAETLCRRSIIRANGFLRCEVLLFNASLIQKGCIDALSTGLNFPGKGWCLLLNEECCKQHSKNVVNTITPFCFNFAKGVNDFTQGTCRWARNVAIAGANAGCSESIKEAKGLALNKCYDVLGINSN</sequence>
<organism evidence="2 3">
    <name type="scientific">Meloidogyne graminicola</name>
    <dbReference type="NCBI Taxonomy" id="189291"/>
    <lineage>
        <taxon>Eukaryota</taxon>
        <taxon>Metazoa</taxon>
        <taxon>Ecdysozoa</taxon>
        <taxon>Nematoda</taxon>
        <taxon>Chromadorea</taxon>
        <taxon>Rhabditida</taxon>
        <taxon>Tylenchina</taxon>
        <taxon>Tylenchomorpha</taxon>
        <taxon>Tylenchoidea</taxon>
        <taxon>Meloidogynidae</taxon>
        <taxon>Meloidogyninae</taxon>
        <taxon>Meloidogyne</taxon>
    </lineage>
</organism>
<dbReference type="EMBL" id="JABEBT010000024">
    <property type="protein sequence ID" value="KAF7637009.1"/>
    <property type="molecule type" value="Genomic_DNA"/>
</dbReference>
<evidence type="ECO:0000256" key="1">
    <source>
        <dbReference type="SAM" id="SignalP"/>
    </source>
</evidence>
<dbReference type="AlphaFoldDB" id="A0A8S9ZTV7"/>
<name>A0A8S9ZTV7_9BILA</name>
<accession>A0A8S9ZTV7</accession>
<evidence type="ECO:0000313" key="2">
    <source>
        <dbReference type="EMBL" id="KAF7637009.1"/>
    </source>
</evidence>
<keyword evidence="1" id="KW-0732">Signal</keyword>
<evidence type="ECO:0000313" key="3">
    <source>
        <dbReference type="Proteomes" id="UP000605970"/>
    </source>
</evidence>
<feature type="signal peptide" evidence="1">
    <location>
        <begin position="1"/>
        <end position="16"/>
    </location>
</feature>
<protein>
    <submittedName>
        <fullName evidence="2">Glycogen [starch] synthase</fullName>
    </submittedName>
</protein>
<keyword evidence="3" id="KW-1185">Reference proteome</keyword>
<proteinExistence type="predicted"/>